<evidence type="ECO:0000313" key="5">
    <source>
        <dbReference type="EMBL" id="PJC65453.1"/>
    </source>
</evidence>
<comment type="caution">
    <text evidence="5">The sequence shown here is derived from an EMBL/GenBank/DDBJ whole genome shotgun (WGS) entry which is preliminary data.</text>
</comment>
<proteinExistence type="predicted"/>
<accession>A0A2M8G1D0</accession>
<dbReference type="PRINTS" id="PR00332">
    <property type="entry name" value="HISTRIAD"/>
</dbReference>
<feature type="active site" description="Tele-AMP-histidine intermediate" evidence="1">
    <location>
        <position position="98"/>
    </location>
</feature>
<dbReference type="InterPro" id="IPR001310">
    <property type="entry name" value="Histidine_triad_HIT"/>
</dbReference>
<dbReference type="EMBL" id="PFQX01000024">
    <property type="protein sequence ID" value="PJC65453.1"/>
    <property type="molecule type" value="Genomic_DNA"/>
</dbReference>
<name>A0A2M8G1D0_9BACT</name>
<dbReference type="PROSITE" id="PS00892">
    <property type="entry name" value="HIT_1"/>
    <property type="match status" value="1"/>
</dbReference>
<dbReference type="InterPro" id="IPR036265">
    <property type="entry name" value="HIT-like_sf"/>
</dbReference>
<dbReference type="GO" id="GO:0009117">
    <property type="term" value="P:nucleotide metabolic process"/>
    <property type="evidence" value="ECO:0007669"/>
    <property type="project" value="TreeGrafter"/>
</dbReference>
<feature type="domain" description="HIT" evidence="4">
    <location>
        <begin position="4"/>
        <end position="111"/>
    </location>
</feature>
<reference evidence="6" key="1">
    <citation type="submission" date="2017-09" db="EMBL/GenBank/DDBJ databases">
        <title>Depth-based differentiation of microbial function through sediment-hosted aquifers and enrichment of novel symbionts in the deep terrestrial subsurface.</title>
        <authorList>
            <person name="Probst A.J."/>
            <person name="Ladd B."/>
            <person name="Jarett J.K."/>
            <person name="Geller-Mcgrath D.E."/>
            <person name="Sieber C.M.K."/>
            <person name="Emerson J.B."/>
            <person name="Anantharaman K."/>
            <person name="Thomas B.C."/>
            <person name="Malmstrom R."/>
            <person name="Stieglmeier M."/>
            <person name="Klingl A."/>
            <person name="Woyke T."/>
            <person name="Ryan C.M."/>
            <person name="Banfield J.F."/>
        </authorList>
    </citation>
    <scope>NUCLEOTIDE SEQUENCE [LARGE SCALE GENOMIC DNA]</scope>
</reference>
<organism evidence="5 6">
    <name type="scientific">Candidatus Colwellbacteria bacterium CG_4_9_14_0_2_um_filter_50_12</name>
    <dbReference type="NCBI Taxonomy" id="1974538"/>
    <lineage>
        <taxon>Bacteria</taxon>
        <taxon>Candidatus Colwelliibacteriota</taxon>
    </lineage>
</organism>
<evidence type="ECO:0000259" key="4">
    <source>
        <dbReference type="PROSITE" id="PS51084"/>
    </source>
</evidence>
<dbReference type="InterPro" id="IPR011146">
    <property type="entry name" value="HIT-like"/>
</dbReference>
<dbReference type="SUPFAM" id="SSF54197">
    <property type="entry name" value="HIT-like"/>
    <property type="match status" value="1"/>
</dbReference>
<dbReference type="PROSITE" id="PS51084">
    <property type="entry name" value="HIT_2"/>
    <property type="match status" value="1"/>
</dbReference>
<dbReference type="GO" id="GO:0003824">
    <property type="term" value="F:catalytic activity"/>
    <property type="evidence" value="ECO:0007669"/>
    <property type="project" value="InterPro"/>
</dbReference>
<dbReference type="PANTHER" id="PTHR46648:SF1">
    <property type="entry name" value="ADENOSINE 5'-MONOPHOSPHORAMIDASE HNT1"/>
    <property type="match status" value="1"/>
</dbReference>
<dbReference type="Pfam" id="PF01230">
    <property type="entry name" value="HIT"/>
    <property type="match status" value="1"/>
</dbReference>
<dbReference type="AlphaFoldDB" id="A0A2M8G1D0"/>
<protein>
    <submittedName>
        <fullName evidence="5">HIT family protein</fullName>
    </submittedName>
</protein>
<dbReference type="Proteomes" id="UP000229674">
    <property type="component" value="Unassembled WGS sequence"/>
</dbReference>
<dbReference type="InterPro" id="IPR019808">
    <property type="entry name" value="Histidine_triad_CS"/>
</dbReference>
<evidence type="ECO:0000256" key="3">
    <source>
        <dbReference type="PROSITE-ProRule" id="PRU00464"/>
    </source>
</evidence>
<sequence length="143" mass="15591">MDCLFCKIARKEIPALGVYDDKWAFGFLDVNPLSLGHVLVIPKEHAENIIDLPEELVGKVFEAVQTITTALSEAFSPQGFTIGINHGKISGQAVDHLHIHIIPRYEGDNGGSIHSVVKNPPAEPLAEVQPKVKAAVEKLQHSK</sequence>
<evidence type="ECO:0000256" key="2">
    <source>
        <dbReference type="PIRSR" id="PIRSR601310-3"/>
    </source>
</evidence>
<dbReference type="PANTHER" id="PTHR46648">
    <property type="entry name" value="HIT FAMILY PROTEIN 1"/>
    <property type="match status" value="1"/>
</dbReference>
<gene>
    <name evidence="5" type="ORF">CO020_00540</name>
</gene>
<dbReference type="Gene3D" id="3.30.428.10">
    <property type="entry name" value="HIT-like"/>
    <property type="match status" value="1"/>
</dbReference>
<evidence type="ECO:0000256" key="1">
    <source>
        <dbReference type="PIRSR" id="PIRSR601310-1"/>
    </source>
</evidence>
<evidence type="ECO:0000313" key="6">
    <source>
        <dbReference type="Proteomes" id="UP000229674"/>
    </source>
</evidence>
<feature type="short sequence motif" description="Histidine triad motif" evidence="2 3">
    <location>
        <begin position="96"/>
        <end position="100"/>
    </location>
</feature>